<accession>A0A829WFC8</accession>
<dbReference type="AlphaFoldDB" id="A0A829WFC8"/>
<dbReference type="EMBL" id="CP050964">
    <property type="protein sequence ID" value="QIX89125.1"/>
    <property type="molecule type" value="Genomic_DNA"/>
</dbReference>
<dbReference type="Proteomes" id="UP000501069">
    <property type="component" value="Chromosome"/>
</dbReference>
<sequence>MQITGIKINGISVTREYGHYLLQKNGIKMRCDFGELNECIPEFEEYLEEIERKRRLA</sequence>
<evidence type="ECO:0000313" key="1">
    <source>
        <dbReference type="EMBL" id="GEA37583.1"/>
    </source>
</evidence>
<organism evidence="1 3">
    <name type="scientific">Enterocloster clostridioformis</name>
    <dbReference type="NCBI Taxonomy" id="1531"/>
    <lineage>
        <taxon>Bacteria</taxon>
        <taxon>Bacillati</taxon>
        <taxon>Bacillota</taxon>
        <taxon>Clostridia</taxon>
        <taxon>Lachnospirales</taxon>
        <taxon>Lachnospiraceae</taxon>
        <taxon>Enterocloster</taxon>
    </lineage>
</organism>
<dbReference type="RefSeq" id="WP_002588868.1">
    <property type="nucleotide sequence ID" value="NZ_BJLB01000001.1"/>
</dbReference>
<evidence type="ECO:0000313" key="2">
    <source>
        <dbReference type="EMBL" id="QIX89125.1"/>
    </source>
</evidence>
<evidence type="ECO:0000313" key="3">
    <source>
        <dbReference type="Proteomes" id="UP000315200"/>
    </source>
</evidence>
<reference evidence="2 4" key="2">
    <citation type="submission" date="2019-11" db="EMBL/GenBank/DDBJ databases">
        <title>FDA dAtabase for Regulatory Grade micrObial Sequences (FDA-ARGOS): Supporting development and validation of Infectious Disease Dx tests.</title>
        <authorList>
            <person name="Turner S."/>
            <person name="Byrd R."/>
            <person name="Tallon L."/>
            <person name="Sadzewicz L."/>
            <person name="Vavikolanu K."/>
            <person name="Mehta A."/>
            <person name="Aluvathingal J."/>
            <person name="Nadendla S."/>
            <person name="Myers T."/>
            <person name="Yan Y."/>
            <person name="Sichtig H."/>
        </authorList>
    </citation>
    <scope>NUCLEOTIDE SEQUENCE [LARGE SCALE GENOMIC DNA]</scope>
    <source>
        <strain evidence="2 4">FDAARGOS_739</strain>
    </source>
</reference>
<gene>
    <name evidence="1" type="ORF">Ccl03g_32960</name>
    <name evidence="2" type="ORF">FOC47_00105</name>
</gene>
<dbReference type="GeneID" id="57959550"/>
<protein>
    <submittedName>
        <fullName evidence="1">Uncharacterized protein</fullName>
    </submittedName>
</protein>
<name>A0A829WFC8_9FIRM</name>
<evidence type="ECO:0000313" key="4">
    <source>
        <dbReference type="Proteomes" id="UP000501069"/>
    </source>
</evidence>
<reference evidence="1 3" key="1">
    <citation type="submission" date="2019-06" db="EMBL/GenBank/DDBJ databases">
        <title>Draft genome sequence of [Clostridium] clostridioforme NBRC 113352.</title>
        <authorList>
            <person name="Miura T."/>
            <person name="Furukawa M."/>
            <person name="Shimamura M."/>
            <person name="Ohyama Y."/>
            <person name="Yamazoe A."/>
            <person name="Kawasaki H."/>
        </authorList>
    </citation>
    <scope>NUCLEOTIDE SEQUENCE [LARGE SCALE GENOMIC DNA]</scope>
    <source>
        <strain evidence="1 3">NBRC 113352</strain>
    </source>
</reference>
<dbReference type="EMBL" id="BJLB01000001">
    <property type="protein sequence ID" value="GEA37583.1"/>
    <property type="molecule type" value="Genomic_DNA"/>
</dbReference>
<dbReference type="Proteomes" id="UP000315200">
    <property type="component" value="Unassembled WGS sequence"/>
</dbReference>
<proteinExistence type="predicted"/>